<accession>A0A6C0ERN5</accession>
<name>A0A6C0ERN5_9ZZZZ</name>
<dbReference type="AlphaFoldDB" id="A0A6C0ERN5"/>
<protein>
    <submittedName>
        <fullName evidence="2">Uncharacterized protein</fullName>
    </submittedName>
</protein>
<feature type="compositionally biased region" description="Low complexity" evidence="1">
    <location>
        <begin position="1"/>
        <end position="18"/>
    </location>
</feature>
<evidence type="ECO:0000313" key="2">
    <source>
        <dbReference type="EMBL" id="QHT30999.1"/>
    </source>
</evidence>
<evidence type="ECO:0000256" key="1">
    <source>
        <dbReference type="SAM" id="MobiDB-lite"/>
    </source>
</evidence>
<proteinExistence type="predicted"/>
<organism evidence="2">
    <name type="scientific">viral metagenome</name>
    <dbReference type="NCBI Taxonomy" id="1070528"/>
    <lineage>
        <taxon>unclassified sequences</taxon>
        <taxon>metagenomes</taxon>
        <taxon>organismal metagenomes</taxon>
    </lineage>
</organism>
<feature type="region of interest" description="Disordered" evidence="1">
    <location>
        <begin position="1"/>
        <end position="25"/>
    </location>
</feature>
<sequence length="290" mass="34748">MKSSKNNKNNKNNILNTKNKTKKNTKIQKIKPSLKYLDTSFSLYASKQYTGDELLEYQRKSENKTHNHCLLDNSSWFGSLAVAKSYKSKDTHIYKWDIKKPTYLLKINKENDHFIKYIFKSTLIKLTPTIILTDNQIKKIKYDHPYINMTSNEKALYEFQFAFGYITVEEQYEFMKLVKYLIENKIITLTTREGTSIIDKIDFKINFYKVSSLIPKKQKMNRLSFYYFDKYAIMNLCKIVYNKKDYKISGVYQKNNSSFWFPNLLIYKMNIEEYILFNPPHNLKYDKMIE</sequence>
<dbReference type="EMBL" id="MN738915">
    <property type="protein sequence ID" value="QHT30999.1"/>
    <property type="molecule type" value="Genomic_DNA"/>
</dbReference>
<reference evidence="2" key="1">
    <citation type="journal article" date="2020" name="Nature">
        <title>Giant virus diversity and host interactions through global metagenomics.</title>
        <authorList>
            <person name="Schulz F."/>
            <person name="Roux S."/>
            <person name="Paez-Espino D."/>
            <person name="Jungbluth S."/>
            <person name="Walsh D.A."/>
            <person name="Denef V.J."/>
            <person name="McMahon K.D."/>
            <person name="Konstantinidis K.T."/>
            <person name="Eloe-Fadrosh E.A."/>
            <person name="Kyrpides N.C."/>
            <person name="Woyke T."/>
        </authorList>
    </citation>
    <scope>NUCLEOTIDE SEQUENCE</scope>
    <source>
        <strain evidence="2">GVMAG-M-3300009155-2</strain>
    </source>
</reference>